<evidence type="ECO:0000256" key="2">
    <source>
        <dbReference type="ARBA" id="ARBA00022649"/>
    </source>
</evidence>
<evidence type="ECO:0000256" key="3">
    <source>
        <dbReference type="ARBA" id="ARBA00022722"/>
    </source>
</evidence>
<dbReference type="InterPro" id="IPR050556">
    <property type="entry name" value="Type_II_TA_system_RNase"/>
</dbReference>
<evidence type="ECO:0000256" key="6">
    <source>
        <dbReference type="ARBA" id="ARBA00022842"/>
    </source>
</evidence>
<evidence type="ECO:0000313" key="11">
    <source>
        <dbReference type="Proteomes" id="UP000006048"/>
    </source>
</evidence>
<evidence type="ECO:0000256" key="5">
    <source>
        <dbReference type="ARBA" id="ARBA00022801"/>
    </source>
</evidence>
<keyword evidence="2 8" id="KW-1277">Toxin-antitoxin system</keyword>
<dbReference type="AlphaFoldDB" id="I4B4A1"/>
<keyword evidence="3 8" id="KW-0540">Nuclease</keyword>
<name>I4B4A1_TURPD</name>
<dbReference type="Proteomes" id="UP000006048">
    <property type="component" value="Chromosome"/>
</dbReference>
<proteinExistence type="inferred from homology"/>
<keyword evidence="4 8" id="KW-0479">Metal-binding</keyword>
<dbReference type="SUPFAM" id="SSF88723">
    <property type="entry name" value="PIN domain-like"/>
    <property type="match status" value="1"/>
</dbReference>
<dbReference type="Pfam" id="PF01850">
    <property type="entry name" value="PIN"/>
    <property type="match status" value="1"/>
</dbReference>
<dbReference type="PATRIC" id="fig|869212.3.peg.1452"/>
<dbReference type="HAMAP" id="MF_00265">
    <property type="entry name" value="VapC_Nob1"/>
    <property type="match status" value="1"/>
</dbReference>
<dbReference type="GO" id="GO:0016787">
    <property type="term" value="F:hydrolase activity"/>
    <property type="evidence" value="ECO:0007669"/>
    <property type="project" value="UniProtKB-KW"/>
</dbReference>
<dbReference type="KEGG" id="tpx:Turpa_1460"/>
<comment type="similarity">
    <text evidence="7 8">Belongs to the PINc/VapC protein family.</text>
</comment>
<reference evidence="10 11" key="1">
    <citation type="submission" date="2012-06" db="EMBL/GenBank/DDBJ databases">
        <title>The complete chromosome of genome of Turneriella parva DSM 21527.</title>
        <authorList>
            <consortium name="US DOE Joint Genome Institute (JGI-PGF)"/>
            <person name="Lucas S."/>
            <person name="Han J."/>
            <person name="Lapidus A."/>
            <person name="Bruce D."/>
            <person name="Goodwin L."/>
            <person name="Pitluck S."/>
            <person name="Peters L."/>
            <person name="Kyrpides N."/>
            <person name="Mavromatis K."/>
            <person name="Ivanova N."/>
            <person name="Mikhailova N."/>
            <person name="Chertkov O."/>
            <person name="Detter J.C."/>
            <person name="Tapia R."/>
            <person name="Han C."/>
            <person name="Land M."/>
            <person name="Hauser L."/>
            <person name="Markowitz V."/>
            <person name="Cheng J.-F."/>
            <person name="Hugenholtz P."/>
            <person name="Woyke T."/>
            <person name="Wu D."/>
            <person name="Gronow S."/>
            <person name="Wellnitz S."/>
            <person name="Brambilla E."/>
            <person name="Klenk H.-P."/>
            <person name="Eisen J.A."/>
        </authorList>
    </citation>
    <scope>NUCLEOTIDE SEQUENCE [LARGE SCALE GENOMIC DNA]</scope>
    <source>
        <strain evidence="11">ATCC BAA-1111 / DSM 21527 / NCTC 11395 / H</strain>
    </source>
</reference>
<dbReference type="EC" id="3.1.-.-" evidence="8"/>
<evidence type="ECO:0000256" key="4">
    <source>
        <dbReference type="ARBA" id="ARBA00022723"/>
    </source>
</evidence>
<dbReference type="InterPro" id="IPR029060">
    <property type="entry name" value="PIN-like_dom_sf"/>
</dbReference>
<keyword evidence="5 8" id="KW-0378">Hydrolase</keyword>
<dbReference type="STRING" id="869212.Turpa_1460"/>
<evidence type="ECO:0000313" key="10">
    <source>
        <dbReference type="EMBL" id="AFM12108.1"/>
    </source>
</evidence>
<evidence type="ECO:0000256" key="7">
    <source>
        <dbReference type="ARBA" id="ARBA00038093"/>
    </source>
</evidence>
<organism evidence="10 11">
    <name type="scientific">Turneriella parva (strain ATCC BAA-1111 / DSM 21527 / NCTC 11395 / H)</name>
    <name type="common">Leptospira parva</name>
    <dbReference type="NCBI Taxonomy" id="869212"/>
    <lineage>
        <taxon>Bacteria</taxon>
        <taxon>Pseudomonadati</taxon>
        <taxon>Spirochaetota</taxon>
        <taxon>Spirochaetia</taxon>
        <taxon>Leptospirales</taxon>
        <taxon>Leptospiraceae</taxon>
        <taxon>Turneriella</taxon>
    </lineage>
</organism>
<feature type="binding site" evidence="8">
    <location>
        <position position="98"/>
    </location>
    <ligand>
        <name>Mg(2+)</name>
        <dbReference type="ChEBI" id="CHEBI:18420"/>
    </ligand>
</feature>
<dbReference type="RefSeq" id="WP_014802622.1">
    <property type="nucleotide sequence ID" value="NC_018020.1"/>
</dbReference>
<accession>I4B4A1</accession>
<protein>
    <recommendedName>
        <fullName evidence="8">Ribonuclease VapC</fullName>
        <shortName evidence="8">RNase VapC</shortName>
        <ecNumber evidence="8">3.1.-.-</ecNumber>
    </recommendedName>
    <alternativeName>
        <fullName evidence="8">Toxin VapC</fullName>
    </alternativeName>
</protein>
<feature type="binding site" evidence="8">
    <location>
        <position position="5"/>
    </location>
    <ligand>
        <name>Mg(2+)</name>
        <dbReference type="ChEBI" id="CHEBI:18420"/>
    </ligand>
</feature>
<sequence length="132" mass="14850">MYLLDTNICIYTIKQRSTTFIDKFKAAKLQGRVGISAITYAELQYGIQKSQRRSENQVALAQFLVPLKTFEFDEKAGILFGEIKTALEKMGTPIGSYDMLIAAHALSLDATLITNNEGEFRRVPGLKVENWL</sequence>
<dbReference type="GO" id="GO:0004540">
    <property type="term" value="F:RNA nuclease activity"/>
    <property type="evidence" value="ECO:0007669"/>
    <property type="project" value="InterPro"/>
</dbReference>
<gene>
    <name evidence="8" type="primary">vapC</name>
    <name evidence="10" type="ordered locus">Turpa_1460</name>
</gene>
<dbReference type="GO" id="GO:0090729">
    <property type="term" value="F:toxin activity"/>
    <property type="evidence" value="ECO:0007669"/>
    <property type="project" value="UniProtKB-KW"/>
</dbReference>
<comment type="cofactor">
    <cofactor evidence="1 8">
        <name>Mg(2+)</name>
        <dbReference type="ChEBI" id="CHEBI:18420"/>
    </cofactor>
</comment>
<comment type="function">
    <text evidence="8">Toxic component of a toxin-antitoxin (TA) system. An RNase.</text>
</comment>
<dbReference type="Gene3D" id="3.40.50.1010">
    <property type="entry name" value="5'-nuclease"/>
    <property type="match status" value="1"/>
</dbReference>
<feature type="domain" description="PIN" evidence="9">
    <location>
        <begin position="2"/>
        <end position="125"/>
    </location>
</feature>
<dbReference type="HOGENOM" id="CLU_118482_5_3_12"/>
<dbReference type="GO" id="GO:0000287">
    <property type="term" value="F:magnesium ion binding"/>
    <property type="evidence" value="ECO:0007669"/>
    <property type="project" value="UniProtKB-UniRule"/>
</dbReference>
<evidence type="ECO:0000256" key="8">
    <source>
        <dbReference type="HAMAP-Rule" id="MF_00265"/>
    </source>
</evidence>
<evidence type="ECO:0000256" key="1">
    <source>
        <dbReference type="ARBA" id="ARBA00001946"/>
    </source>
</evidence>
<dbReference type="PANTHER" id="PTHR33653">
    <property type="entry name" value="RIBONUCLEASE VAPC2"/>
    <property type="match status" value="1"/>
</dbReference>
<keyword evidence="11" id="KW-1185">Reference proteome</keyword>
<dbReference type="InterPro" id="IPR002716">
    <property type="entry name" value="PIN_dom"/>
</dbReference>
<dbReference type="InterPro" id="IPR022907">
    <property type="entry name" value="VapC_family"/>
</dbReference>
<evidence type="ECO:0000259" key="9">
    <source>
        <dbReference type="Pfam" id="PF01850"/>
    </source>
</evidence>
<keyword evidence="6 8" id="KW-0460">Magnesium</keyword>
<keyword evidence="8" id="KW-0800">Toxin</keyword>
<dbReference type="EMBL" id="CP002959">
    <property type="protein sequence ID" value="AFM12108.1"/>
    <property type="molecule type" value="Genomic_DNA"/>
</dbReference>
<dbReference type="PANTHER" id="PTHR33653:SF1">
    <property type="entry name" value="RIBONUCLEASE VAPC2"/>
    <property type="match status" value="1"/>
</dbReference>